<name>A0A7G9W9L1_ALKCA</name>
<dbReference type="EMBL" id="CP058559">
    <property type="protein sequence ID" value="QNO15373.1"/>
    <property type="molecule type" value="Genomic_DNA"/>
</dbReference>
<evidence type="ECO:0000313" key="3">
    <source>
        <dbReference type="Proteomes" id="UP000516160"/>
    </source>
</evidence>
<dbReference type="SUPFAM" id="SSF52317">
    <property type="entry name" value="Class I glutamine amidotransferase-like"/>
    <property type="match status" value="1"/>
</dbReference>
<sequence length="196" mass="22437">MKKILVFIYDQMADFEVTYAAHLLGASAGKKIITVGYEDKVVRSKCGVAYMPDQVIKNVEVDDDVEGLIIPGGWNHEVREELISLIRALNEKHRLLAAICAGPRFLAKAGVLDHKKFTTSLTEWKDTHRELFKEEDPFPRENFQMARVLTDRNIVTAQGYAFIDFAIEICDWLSLFDTKEEKDDFAKILVDYNFNS</sequence>
<dbReference type="PANTHER" id="PTHR48094:SF12">
    <property type="entry name" value="PARKINSON DISEASE PROTEIN 7 HOMOLOG"/>
    <property type="match status" value="1"/>
</dbReference>
<dbReference type="KEGG" id="acae:HYG86_11665"/>
<dbReference type="RefSeq" id="WP_213165736.1">
    <property type="nucleotide sequence ID" value="NZ_CP058559.1"/>
</dbReference>
<reference evidence="2 3" key="1">
    <citation type="submission" date="2020-07" db="EMBL/GenBank/DDBJ databases">
        <title>Alkalicella. sp. LB2 genome.</title>
        <authorList>
            <person name="Postec A."/>
            <person name="Quemeneur M."/>
        </authorList>
    </citation>
    <scope>NUCLEOTIDE SEQUENCE [LARGE SCALE GENOMIC DNA]</scope>
    <source>
        <strain evidence="2 3">LB2</strain>
    </source>
</reference>
<keyword evidence="3" id="KW-1185">Reference proteome</keyword>
<protein>
    <submittedName>
        <fullName evidence="2">DJ-1/PfpI family protein</fullName>
    </submittedName>
</protein>
<dbReference type="InterPro" id="IPR029062">
    <property type="entry name" value="Class_I_gatase-like"/>
</dbReference>
<accession>A0A7G9W9L1</accession>
<evidence type="ECO:0000313" key="2">
    <source>
        <dbReference type="EMBL" id="QNO15373.1"/>
    </source>
</evidence>
<dbReference type="AlphaFoldDB" id="A0A7G9W9L1"/>
<proteinExistence type="predicted"/>
<dbReference type="Gene3D" id="3.40.50.880">
    <property type="match status" value="1"/>
</dbReference>
<organism evidence="2 3">
    <name type="scientific">Alkalicella caledoniensis</name>
    <dbReference type="NCBI Taxonomy" id="2731377"/>
    <lineage>
        <taxon>Bacteria</taxon>
        <taxon>Bacillati</taxon>
        <taxon>Bacillota</taxon>
        <taxon>Clostridia</taxon>
        <taxon>Eubacteriales</taxon>
        <taxon>Proteinivoracaceae</taxon>
        <taxon>Alkalicella</taxon>
    </lineage>
</organism>
<dbReference type="Proteomes" id="UP000516160">
    <property type="component" value="Chromosome"/>
</dbReference>
<feature type="domain" description="DJ-1/PfpI" evidence="1">
    <location>
        <begin position="2"/>
        <end position="169"/>
    </location>
</feature>
<dbReference type="Pfam" id="PF01965">
    <property type="entry name" value="DJ-1_PfpI"/>
    <property type="match status" value="1"/>
</dbReference>
<gene>
    <name evidence="2" type="ORF">HYG86_11665</name>
</gene>
<dbReference type="PANTHER" id="PTHR48094">
    <property type="entry name" value="PROTEIN/NUCLEIC ACID DEGLYCASE DJ-1-RELATED"/>
    <property type="match status" value="1"/>
</dbReference>
<dbReference type="GO" id="GO:0005737">
    <property type="term" value="C:cytoplasm"/>
    <property type="evidence" value="ECO:0007669"/>
    <property type="project" value="TreeGrafter"/>
</dbReference>
<evidence type="ECO:0000259" key="1">
    <source>
        <dbReference type="Pfam" id="PF01965"/>
    </source>
</evidence>
<dbReference type="InterPro" id="IPR050325">
    <property type="entry name" value="Prot/Nucl_acid_deglycase"/>
</dbReference>
<dbReference type="InterPro" id="IPR002818">
    <property type="entry name" value="DJ-1/PfpI"/>
</dbReference>